<protein>
    <submittedName>
        <fullName evidence="2">Uncharacterized protein</fullName>
    </submittedName>
</protein>
<keyword evidence="3" id="KW-1185">Reference proteome</keyword>
<gene>
    <name evidence="2" type="ORF">WJX74_003934</name>
</gene>
<dbReference type="EMBL" id="JALJOS010000002">
    <property type="protein sequence ID" value="KAK9842887.1"/>
    <property type="molecule type" value="Genomic_DNA"/>
</dbReference>
<dbReference type="Proteomes" id="UP001438707">
    <property type="component" value="Unassembled WGS sequence"/>
</dbReference>
<proteinExistence type="predicted"/>
<name>A0AAW1SAN5_9CHLO</name>
<sequence>MPDFDQGLHFRIQLLSQPGQQLVCLLSETHITETPSRLLLNTHRVQPEHTMAALQPEAYARNGSDNSSNGSKAVMCPRLSDLIQRQQAALRAQAGMTDAFKRPAECFNDARKRSRVALPQAPNHSQAFDQQPTGLPCGWAALHDQGSQLSISMMPASGDQNQPLGDPASKPTLPVPRPASQSTIAAEQPSMIPHPCAQRALRPNLVTSMTSVASVAEQRGTTSAKHQDQCNVQVPQVSSALHLRQLPDSPAASPRLPHTPFLDLQNQWLNPAVPLSSTSMAALEAIPTGSSDDWVQQAVAATTTSFHFPGAVVSGLSHEHNPDEQLSALPPDPAWGDFPSARLSGLNEDTAPSLLPSGLAIEHDHSGDDINGLPDIRLSGLSDLDPGSCNLAALDHVHFESLLNTCVDSSTFAGIEKFAADHSEDPPCCQGMPVLENSMQVADAETLAADRTVALPCYRGVPLSENARPCTSSFRPEQHPSMLFEAALPWASDGKNPGLELGQHAQALEHADAGSDNSELMSAREPPMCTTTSIWDEECMPPWHDMAHDSTSAGDYFAGSSVFGSDEMPWYEMPAMLSNSKLISLSPKCTAQRQPIPADILLADLEFAAPPQCGFTNIPEITNTLGYPDTNVATCLDPTTRGTRPGCVMHRPVICQQESRLSSLLQGLAEPSLGGQQDLLGHHVPALREINLLRGAAARSPRFKALYCRNMQALYPQKQWVELVPALAPGGLDNAIATLAGWYEGTLPWGANLSLPVPGQSRRDLLSELAAIPMKHWRKYGVLLLSRARNAQAFSKRSGDAPSQRALQSIAALMMAGFALSAISDENAEAVLAMHGCAFDALGKFEERVFDSHHSSLLLDKLKLTKHQQRLAKEIWKQYQGDLAAMKQERRHITSSLQAMDVSACMQPDSFSETTAILEQAAALAENSSLQQEITLSSHRKFILQVCSPEAIADVYASAWPSWPDKTEMLRQGLLGPARQAGRCISFLAKDLRLLRLPGSCHSSRPVVRCPNTARQALNSAVYLVLQRCQRFESGSAHSPDGACQLQLSSRHWKLMQKLAVGCHAIDSAAASDQSMGKHLAVYPQGFLPNS</sequence>
<feature type="region of interest" description="Disordered" evidence="1">
    <location>
        <begin position="151"/>
        <end position="191"/>
    </location>
</feature>
<evidence type="ECO:0000313" key="3">
    <source>
        <dbReference type="Proteomes" id="UP001438707"/>
    </source>
</evidence>
<evidence type="ECO:0000313" key="2">
    <source>
        <dbReference type="EMBL" id="KAK9842887.1"/>
    </source>
</evidence>
<organism evidence="2 3">
    <name type="scientific">Apatococcus lobatus</name>
    <dbReference type="NCBI Taxonomy" id="904363"/>
    <lineage>
        <taxon>Eukaryota</taxon>
        <taxon>Viridiplantae</taxon>
        <taxon>Chlorophyta</taxon>
        <taxon>core chlorophytes</taxon>
        <taxon>Trebouxiophyceae</taxon>
        <taxon>Chlorellales</taxon>
        <taxon>Chlorellaceae</taxon>
        <taxon>Apatococcus</taxon>
    </lineage>
</organism>
<comment type="caution">
    <text evidence="2">The sequence shown here is derived from an EMBL/GenBank/DDBJ whole genome shotgun (WGS) entry which is preliminary data.</text>
</comment>
<dbReference type="AlphaFoldDB" id="A0AAW1SAN5"/>
<accession>A0AAW1SAN5</accession>
<feature type="compositionally biased region" description="Polar residues" evidence="1">
    <location>
        <begin position="122"/>
        <end position="133"/>
    </location>
</feature>
<reference evidence="2 3" key="1">
    <citation type="journal article" date="2024" name="Nat. Commun.">
        <title>Phylogenomics reveals the evolutionary origins of lichenization in chlorophyte algae.</title>
        <authorList>
            <person name="Puginier C."/>
            <person name="Libourel C."/>
            <person name="Otte J."/>
            <person name="Skaloud P."/>
            <person name="Haon M."/>
            <person name="Grisel S."/>
            <person name="Petersen M."/>
            <person name="Berrin J.G."/>
            <person name="Delaux P.M."/>
            <person name="Dal Grande F."/>
            <person name="Keller J."/>
        </authorList>
    </citation>
    <scope>NUCLEOTIDE SEQUENCE [LARGE SCALE GENOMIC DNA]</scope>
    <source>
        <strain evidence="2 3">SAG 2145</strain>
    </source>
</reference>
<evidence type="ECO:0000256" key="1">
    <source>
        <dbReference type="SAM" id="MobiDB-lite"/>
    </source>
</evidence>
<feature type="region of interest" description="Disordered" evidence="1">
    <location>
        <begin position="121"/>
        <end position="140"/>
    </location>
</feature>